<proteinExistence type="predicted"/>
<gene>
    <name evidence="1" type="ORF">M9Y10_002233</name>
</gene>
<keyword evidence="2" id="KW-1185">Reference proteome</keyword>
<accession>A0ABR2L976</accession>
<reference evidence="1 2" key="1">
    <citation type="submission" date="2024-04" db="EMBL/GenBank/DDBJ databases">
        <title>Tritrichomonas musculus Genome.</title>
        <authorList>
            <person name="Alves-Ferreira E."/>
            <person name="Grigg M."/>
            <person name="Lorenzi H."/>
            <person name="Galac M."/>
        </authorList>
    </citation>
    <scope>NUCLEOTIDE SEQUENCE [LARGE SCALE GENOMIC DNA]</scope>
    <source>
        <strain evidence="1 2">EAF2021</strain>
    </source>
</reference>
<comment type="caution">
    <text evidence="1">The sequence shown here is derived from an EMBL/GenBank/DDBJ whole genome shotgun (WGS) entry which is preliminary data.</text>
</comment>
<name>A0ABR2L976_9EUKA</name>
<dbReference type="EMBL" id="JAPFFF010000001">
    <property type="protein sequence ID" value="KAK8899910.1"/>
    <property type="molecule type" value="Genomic_DNA"/>
</dbReference>
<protein>
    <submittedName>
        <fullName evidence="1">Uncharacterized protein</fullName>
    </submittedName>
</protein>
<sequence>MLDLLIKLDSESDDTNKLKILLPLDIISFGTNRQNCSFVYLLHKNDIISKESVLECLIYKIFDLQMQMDNFDNNDNNENSNPNICTGAIQM</sequence>
<evidence type="ECO:0000313" key="1">
    <source>
        <dbReference type="EMBL" id="KAK8899910.1"/>
    </source>
</evidence>
<evidence type="ECO:0000313" key="2">
    <source>
        <dbReference type="Proteomes" id="UP001470230"/>
    </source>
</evidence>
<dbReference type="Proteomes" id="UP001470230">
    <property type="component" value="Unassembled WGS sequence"/>
</dbReference>
<organism evidence="1 2">
    <name type="scientific">Tritrichomonas musculus</name>
    <dbReference type="NCBI Taxonomy" id="1915356"/>
    <lineage>
        <taxon>Eukaryota</taxon>
        <taxon>Metamonada</taxon>
        <taxon>Parabasalia</taxon>
        <taxon>Tritrichomonadida</taxon>
        <taxon>Tritrichomonadidae</taxon>
        <taxon>Tritrichomonas</taxon>
    </lineage>
</organism>